<protein>
    <recommendedName>
        <fullName evidence="3">ATP synthase subunit H, mitochondrial</fullName>
    </recommendedName>
</protein>
<dbReference type="EMBL" id="BDGI01000016">
    <property type="protein sequence ID" value="GAV27010.1"/>
    <property type="molecule type" value="Genomic_DNA"/>
</dbReference>
<dbReference type="InterPro" id="IPR019711">
    <property type="entry name" value="ATP_synth_F0_suH"/>
</dbReference>
<dbReference type="OrthoDB" id="274752at2759"/>
<keyword evidence="2" id="KW-1185">Reference proteome</keyword>
<dbReference type="Pfam" id="PF10775">
    <property type="entry name" value="ATP_sub_h"/>
    <property type="match status" value="1"/>
</dbReference>
<organism evidence="1 2">
    <name type="scientific">Pichia membranifaciens</name>
    <dbReference type="NCBI Taxonomy" id="4926"/>
    <lineage>
        <taxon>Eukaryota</taxon>
        <taxon>Fungi</taxon>
        <taxon>Dikarya</taxon>
        <taxon>Ascomycota</taxon>
        <taxon>Saccharomycotina</taxon>
        <taxon>Pichiomycetes</taxon>
        <taxon>Pichiales</taxon>
        <taxon>Pichiaceae</taxon>
        <taxon>Pichia</taxon>
    </lineage>
</organism>
<dbReference type="Proteomes" id="UP000186136">
    <property type="component" value="Unassembled WGS sequence"/>
</dbReference>
<name>A0A1Q2YBU8_9ASCO</name>
<comment type="caution">
    <text evidence="1">The sequence shown here is derived from an EMBL/GenBank/DDBJ whole genome shotgun (WGS) entry which is preliminary data.</text>
</comment>
<evidence type="ECO:0000313" key="1">
    <source>
        <dbReference type="EMBL" id="GAV27010.1"/>
    </source>
</evidence>
<dbReference type="AlphaFoldDB" id="A0A1Q2YBU8"/>
<proteinExistence type="predicted"/>
<gene>
    <name evidence="1" type="ORF">PMKS-000471</name>
</gene>
<sequence>MRRRLQLLGVYNVVRWMRTTWKLQLCADVVQDRIKASEPPTAPTMFRQAARQFTTSARRANLIADLYVRELKAFKPTPLTAADAQEATKPWKLPAAAKVPALEAEGADALAEYDSASVDVVASAPVNGAAEEYKPDDWFVFPVDEEPGHHH</sequence>
<reference evidence="1 2" key="1">
    <citation type="submission" date="2016-08" db="EMBL/GenBank/DDBJ databases">
        <title>Whole genome shotgun sequence of Pichia membranifaciens KS47-1.</title>
        <authorList>
            <person name="Konishi M."/>
            <person name="Ishida M."/>
            <person name="Arakawa T."/>
            <person name="Kato Y."/>
            <person name="Horiuchi J."/>
        </authorList>
    </citation>
    <scope>NUCLEOTIDE SEQUENCE [LARGE SCALE GENOMIC DNA]</scope>
    <source>
        <strain evidence="1 2">KS47-1</strain>
    </source>
</reference>
<accession>A0A1Q2YBU8</accession>
<dbReference type="PANTHER" id="PTHR28207">
    <property type="entry name" value="ATP SYNTHASE SUBUNIT H, MITOCHONDRIAL"/>
    <property type="match status" value="1"/>
</dbReference>
<dbReference type="GO" id="GO:0046933">
    <property type="term" value="F:proton-transporting ATP synthase activity, rotational mechanism"/>
    <property type="evidence" value="ECO:0007669"/>
    <property type="project" value="TreeGrafter"/>
</dbReference>
<evidence type="ECO:0008006" key="3">
    <source>
        <dbReference type="Google" id="ProtNLM"/>
    </source>
</evidence>
<dbReference type="PANTHER" id="PTHR28207:SF1">
    <property type="entry name" value="ATP SYNTHASE SUBUNIT H, MITOCHONDRIAL"/>
    <property type="match status" value="1"/>
</dbReference>
<evidence type="ECO:0000313" key="2">
    <source>
        <dbReference type="Proteomes" id="UP000186136"/>
    </source>
</evidence>